<evidence type="ECO:0000313" key="3">
    <source>
        <dbReference type="EMBL" id="SFL81442.1"/>
    </source>
</evidence>
<reference evidence="3" key="1">
    <citation type="submission" date="2016-10" db="EMBL/GenBank/DDBJ databases">
        <authorList>
            <person name="de Groot N.N."/>
        </authorList>
    </citation>
    <scope>NUCLEOTIDE SEQUENCE [LARGE SCALE GENOMIC DNA]</scope>
    <source>
        <strain evidence="3">ATCC 51327</strain>
    </source>
</reference>
<dbReference type="PANTHER" id="PTHR12835">
    <property type="entry name" value="BIOTIN PROTEIN LIGASE"/>
    <property type="match status" value="1"/>
</dbReference>
<dbReference type="GO" id="GO:0004077">
    <property type="term" value="F:biotin--[biotin carboxyl-carrier protein] ligase activity"/>
    <property type="evidence" value="ECO:0007669"/>
    <property type="project" value="InterPro"/>
</dbReference>
<sequence length="282" mass="32546">MNKENQFNVAEIKNYLKKQDYDLKQFKLNIFSEVDSTNDCAKEFIESKLNSFSEAELQQSPFVFAAEKQLKGRGRRGHTWFSNNSAGLAVSFLYKVEIDLARLPQITAAAGLAVQELLKEISLPAQIKWPNDLIVNQRKISGILTELVFNDQQEAYVIIGCGVNLNNKNFNAEVSRTATSFYQEKNKAISKSIFLARLLIKMNLYIKKYFSHQRESLIKVWKKELNLTDKKVRINYKNDNYLVIIKKVLDNGDLWVRFKHGQEKILKTANTSLDYSSLVEFN</sequence>
<proteinExistence type="predicted"/>
<dbReference type="EMBL" id="FOTI01000033">
    <property type="protein sequence ID" value="SFL81442.1"/>
    <property type="molecule type" value="Genomic_DNA"/>
</dbReference>
<dbReference type="PANTHER" id="PTHR12835:SF5">
    <property type="entry name" value="BIOTIN--PROTEIN LIGASE"/>
    <property type="match status" value="1"/>
</dbReference>
<dbReference type="Proteomes" id="UP000199006">
    <property type="component" value="Unassembled WGS sequence"/>
</dbReference>
<evidence type="ECO:0000313" key="4">
    <source>
        <dbReference type="Proteomes" id="UP000199006"/>
    </source>
</evidence>
<dbReference type="GO" id="GO:0005737">
    <property type="term" value="C:cytoplasm"/>
    <property type="evidence" value="ECO:0007669"/>
    <property type="project" value="TreeGrafter"/>
</dbReference>
<keyword evidence="1 3" id="KW-0436">Ligase</keyword>
<dbReference type="PROSITE" id="PS51733">
    <property type="entry name" value="BPL_LPL_CATALYTIC"/>
    <property type="match status" value="1"/>
</dbReference>
<dbReference type="STRING" id="29563.SAMN02983006_02093"/>
<dbReference type="Gene3D" id="3.30.930.10">
    <property type="entry name" value="Bira Bifunctional Protein, Domain 2"/>
    <property type="match status" value="1"/>
</dbReference>
<dbReference type="GO" id="GO:0016740">
    <property type="term" value="F:transferase activity"/>
    <property type="evidence" value="ECO:0007669"/>
    <property type="project" value="UniProtKB-ARBA"/>
</dbReference>
<keyword evidence="4" id="KW-1185">Reference proteome</keyword>
<dbReference type="Pfam" id="PF03099">
    <property type="entry name" value="BPL_LplA_LipB"/>
    <property type="match status" value="1"/>
</dbReference>
<dbReference type="GO" id="GO:0009249">
    <property type="term" value="P:protein lipoylation"/>
    <property type="evidence" value="ECO:0007669"/>
    <property type="project" value="UniProtKB-ARBA"/>
</dbReference>
<dbReference type="RefSeq" id="WP_089862152.1">
    <property type="nucleotide sequence ID" value="NZ_FOTI01000033.1"/>
</dbReference>
<name>A0A1I4KRK2_9FIRM</name>
<dbReference type="AlphaFoldDB" id="A0A1I4KRK2"/>
<dbReference type="InterPro" id="IPR004143">
    <property type="entry name" value="BPL_LPL_catalytic"/>
</dbReference>
<dbReference type="NCBIfam" id="TIGR00121">
    <property type="entry name" value="birA_ligase"/>
    <property type="match status" value="1"/>
</dbReference>
<feature type="domain" description="BPL/LPL catalytic" evidence="2">
    <location>
        <begin position="36"/>
        <end position="210"/>
    </location>
</feature>
<accession>A0A1I4KRK2</accession>
<dbReference type="SUPFAM" id="SSF55681">
    <property type="entry name" value="Class II aaRS and biotin synthetases"/>
    <property type="match status" value="1"/>
</dbReference>
<evidence type="ECO:0000259" key="2">
    <source>
        <dbReference type="PROSITE" id="PS51733"/>
    </source>
</evidence>
<dbReference type="CDD" id="cd16442">
    <property type="entry name" value="BPL"/>
    <property type="match status" value="1"/>
</dbReference>
<dbReference type="InterPro" id="IPR004408">
    <property type="entry name" value="Biotin_CoA_COase_ligase"/>
</dbReference>
<organism evidence="3 4">
    <name type="scientific">Halanaerobium salsuginis</name>
    <dbReference type="NCBI Taxonomy" id="29563"/>
    <lineage>
        <taxon>Bacteria</taxon>
        <taxon>Bacillati</taxon>
        <taxon>Bacillota</taxon>
        <taxon>Clostridia</taxon>
        <taxon>Halanaerobiales</taxon>
        <taxon>Halanaerobiaceae</taxon>
        <taxon>Halanaerobium</taxon>
    </lineage>
</organism>
<dbReference type="InterPro" id="IPR045864">
    <property type="entry name" value="aa-tRNA-synth_II/BPL/LPL"/>
</dbReference>
<evidence type="ECO:0000256" key="1">
    <source>
        <dbReference type="ARBA" id="ARBA00022598"/>
    </source>
</evidence>
<protein>
    <submittedName>
        <fullName evidence="3">BirA family transcriptional regulator, biotin operon repressor / biotin-[acetyl-CoA-carboxylase] ligase</fullName>
    </submittedName>
</protein>
<gene>
    <name evidence="3" type="ORF">SAMN02983006_02093</name>
</gene>
<dbReference type="OrthoDB" id="9807064at2"/>